<comment type="caution">
    <text evidence="1">The sequence shown here is derived from an EMBL/GenBank/DDBJ whole genome shotgun (WGS) entry which is preliminary data.</text>
</comment>
<proteinExistence type="predicted"/>
<organism evidence="1 2">
    <name type="scientific">Extremus antarcticus</name>
    <dbReference type="NCBI Taxonomy" id="702011"/>
    <lineage>
        <taxon>Eukaryota</taxon>
        <taxon>Fungi</taxon>
        <taxon>Dikarya</taxon>
        <taxon>Ascomycota</taxon>
        <taxon>Pezizomycotina</taxon>
        <taxon>Dothideomycetes</taxon>
        <taxon>Dothideomycetidae</taxon>
        <taxon>Mycosphaerellales</taxon>
        <taxon>Extremaceae</taxon>
        <taxon>Extremus</taxon>
    </lineage>
</organism>
<dbReference type="EMBL" id="JAWDJX010000022">
    <property type="protein sequence ID" value="KAK3052069.1"/>
    <property type="molecule type" value="Genomic_DNA"/>
</dbReference>
<protein>
    <submittedName>
        <fullName evidence="1">Uncharacterized protein</fullName>
    </submittedName>
</protein>
<reference evidence="1" key="1">
    <citation type="submission" date="2023-04" db="EMBL/GenBank/DDBJ databases">
        <title>Black Yeasts Isolated from many extreme environments.</title>
        <authorList>
            <person name="Coleine C."/>
            <person name="Stajich J.E."/>
            <person name="Selbmann L."/>
        </authorList>
    </citation>
    <scope>NUCLEOTIDE SEQUENCE</scope>
    <source>
        <strain evidence="1">CCFEE 5312</strain>
    </source>
</reference>
<dbReference type="Proteomes" id="UP001271007">
    <property type="component" value="Unassembled WGS sequence"/>
</dbReference>
<name>A0AAJ0DLA4_9PEZI</name>
<keyword evidence="2" id="KW-1185">Reference proteome</keyword>
<gene>
    <name evidence="1" type="ORF">LTR09_006661</name>
</gene>
<dbReference type="AlphaFoldDB" id="A0AAJ0DLA4"/>
<evidence type="ECO:0000313" key="1">
    <source>
        <dbReference type="EMBL" id="KAK3052069.1"/>
    </source>
</evidence>
<evidence type="ECO:0000313" key="2">
    <source>
        <dbReference type="Proteomes" id="UP001271007"/>
    </source>
</evidence>
<sequence length="75" mass="8007">MDEHRSTGKFQKAVNAVMGVRAYCQGATIYERMVNVKGVDASPLSGKNIDAPGADAPEPINILVVAQRICDGMVM</sequence>
<accession>A0AAJ0DLA4</accession>